<evidence type="ECO:0000256" key="5">
    <source>
        <dbReference type="PROSITE-ProRule" id="PRU00169"/>
    </source>
</evidence>
<dbReference type="Pfam" id="PF02518">
    <property type="entry name" value="HATPase_c"/>
    <property type="match status" value="1"/>
</dbReference>
<dbReference type="Pfam" id="PF00512">
    <property type="entry name" value="HisKA"/>
    <property type="match status" value="1"/>
</dbReference>
<dbReference type="PROSITE" id="PS50109">
    <property type="entry name" value="HIS_KIN"/>
    <property type="match status" value="1"/>
</dbReference>
<dbReference type="InterPro" id="IPR001789">
    <property type="entry name" value="Sig_transdc_resp-reg_receiver"/>
</dbReference>
<gene>
    <name evidence="11" type="ORF">SAMN05216381_0637</name>
</gene>
<dbReference type="InterPro" id="IPR004358">
    <property type="entry name" value="Sig_transdc_His_kin-like_C"/>
</dbReference>
<dbReference type="CDD" id="cd00130">
    <property type="entry name" value="PAS"/>
    <property type="match status" value="1"/>
</dbReference>
<dbReference type="SMART" id="SM00448">
    <property type="entry name" value="REC"/>
    <property type="match status" value="1"/>
</dbReference>
<evidence type="ECO:0000259" key="7">
    <source>
        <dbReference type="PROSITE" id="PS50109"/>
    </source>
</evidence>
<dbReference type="Pfam" id="PF00072">
    <property type="entry name" value="Response_reg"/>
    <property type="match status" value="1"/>
</dbReference>
<dbReference type="PANTHER" id="PTHR43065:SF42">
    <property type="entry name" value="TWO-COMPONENT SENSOR PPRA"/>
    <property type="match status" value="1"/>
</dbReference>
<dbReference type="InterPro" id="IPR036097">
    <property type="entry name" value="HisK_dim/P_sf"/>
</dbReference>
<evidence type="ECO:0000259" key="9">
    <source>
        <dbReference type="PROSITE" id="PS50112"/>
    </source>
</evidence>
<dbReference type="Gene3D" id="3.30.565.10">
    <property type="entry name" value="Histidine kinase-like ATPase, C-terminal domain"/>
    <property type="match status" value="1"/>
</dbReference>
<evidence type="ECO:0000256" key="2">
    <source>
        <dbReference type="ARBA" id="ARBA00012438"/>
    </source>
</evidence>
<feature type="domain" description="PAS" evidence="9">
    <location>
        <begin position="323"/>
        <end position="377"/>
    </location>
</feature>
<protein>
    <recommendedName>
        <fullName evidence="2">histidine kinase</fullName>
        <ecNumber evidence="2">2.7.13.3</ecNumber>
    </recommendedName>
</protein>
<feature type="domain" description="Response regulatory" evidence="8">
    <location>
        <begin position="723"/>
        <end position="834"/>
    </location>
</feature>
<dbReference type="InterPro" id="IPR005467">
    <property type="entry name" value="His_kinase_dom"/>
</dbReference>
<dbReference type="EMBL" id="FNBM01000001">
    <property type="protein sequence ID" value="SDE99346.1"/>
    <property type="molecule type" value="Genomic_DNA"/>
</dbReference>
<evidence type="ECO:0000259" key="8">
    <source>
        <dbReference type="PROSITE" id="PS50110"/>
    </source>
</evidence>
<feature type="domain" description="Histidine kinase" evidence="7">
    <location>
        <begin position="482"/>
        <end position="701"/>
    </location>
</feature>
<dbReference type="EC" id="2.7.13.3" evidence="2"/>
<dbReference type="SUPFAM" id="SSF55781">
    <property type="entry name" value="GAF domain-like"/>
    <property type="match status" value="1"/>
</dbReference>
<dbReference type="Gene3D" id="3.40.50.2300">
    <property type="match status" value="1"/>
</dbReference>
<dbReference type="InterPro" id="IPR036890">
    <property type="entry name" value="HATPase_C_sf"/>
</dbReference>
<dbReference type="SUPFAM" id="SSF55874">
    <property type="entry name" value="ATPase domain of HSP90 chaperone/DNA topoisomerase II/histidine kinase"/>
    <property type="match status" value="1"/>
</dbReference>
<keyword evidence="4" id="KW-0418">Kinase</keyword>
<dbReference type="Gene3D" id="1.10.287.130">
    <property type="match status" value="1"/>
</dbReference>
<evidence type="ECO:0000313" key="11">
    <source>
        <dbReference type="EMBL" id="SDE99346.1"/>
    </source>
</evidence>
<dbReference type="PRINTS" id="PR00344">
    <property type="entry name" value="BCTRLSENSOR"/>
</dbReference>
<dbReference type="InterPro" id="IPR011006">
    <property type="entry name" value="CheY-like_superfamily"/>
</dbReference>
<feature type="modified residue" description="4-aspartylphosphate" evidence="5">
    <location>
        <position position="773"/>
    </location>
</feature>
<dbReference type="InterPro" id="IPR000014">
    <property type="entry name" value="PAS"/>
</dbReference>
<evidence type="ECO:0000259" key="10">
    <source>
        <dbReference type="PROSITE" id="PS50113"/>
    </source>
</evidence>
<dbReference type="SMART" id="SM00387">
    <property type="entry name" value="HATPase_c"/>
    <property type="match status" value="1"/>
</dbReference>
<dbReference type="OrthoDB" id="9770473at2"/>
<dbReference type="Gene3D" id="3.30.450.20">
    <property type="entry name" value="PAS domain"/>
    <property type="match status" value="2"/>
</dbReference>
<dbReference type="InterPro" id="IPR003594">
    <property type="entry name" value="HATPase_dom"/>
</dbReference>
<dbReference type="NCBIfam" id="TIGR00229">
    <property type="entry name" value="sensory_box"/>
    <property type="match status" value="1"/>
</dbReference>
<dbReference type="AlphaFoldDB" id="A0A1G7HG74"/>
<organism evidence="11 12">
    <name type="scientific">Phytopseudomonas seleniipraecipitans</name>
    <dbReference type="NCBI Taxonomy" id="640205"/>
    <lineage>
        <taxon>Bacteria</taxon>
        <taxon>Pseudomonadati</taxon>
        <taxon>Pseudomonadota</taxon>
        <taxon>Gammaproteobacteria</taxon>
        <taxon>Pseudomonadales</taxon>
        <taxon>Pseudomonadaceae</taxon>
        <taxon>Phytopseudomonas</taxon>
    </lineage>
</organism>
<dbReference type="InterPro" id="IPR000700">
    <property type="entry name" value="PAS-assoc_C"/>
</dbReference>
<evidence type="ECO:0000256" key="6">
    <source>
        <dbReference type="SAM" id="MobiDB-lite"/>
    </source>
</evidence>
<reference evidence="11 12" key="1">
    <citation type="submission" date="2016-10" db="EMBL/GenBank/DDBJ databases">
        <authorList>
            <person name="de Groot N.N."/>
        </authorList>
    </citation>
    <scope>NUCLEOTIDE SEQUENCE [LARGE SCALE GENOMIC DNA]</scope>
    <source>
        <strain evidence="11 12">LMG 25475</strain>
    </source>
</reference>
<accession>A0A1G7HG74</accession>
<dbReference type="SUPFAM" id="SSF52172">
    <property type="entry name" value="CheY-like"/>
    <property type="match status" value="1"/>
</dbReference>
<comment type="catalytic activity">
    <reaction evidence="1">
        <text>ATP + protein L-histidine = ADP + protein N-phospho-L-histidine.</text>
        <dbReference type="EC" id="2.7.13.3"/>
    </reaction>
</comment>
<evidence type="ECO:0000313" key="12">
    <source>
        <dbReference type="Proteomes" id="UP000243378"/>
    </source>
</evidence>
<dbReference type="STRING" id="640205.SAMN05216381_0637"/>
<dbReference type="GO" id="GO:0000155">
    <property type="term" value="F:phosphorelay sensor kinase activity"/>
    <property type="evidence" value="ECO:0007669"/>
    <property type="project" value="InterPro"/>
</dbReference>
<sequence>MDPLTKSAPEQRITERLDFLANGGEIADLLRNADFSRSPLGSPVDWSPSLKTLMATVLPVEAQIVLFWGPEFVALYNEAYAPSIGEKHPRALGRPAIENWAELWDDLEPLLRGVRESGKTFSAKDRPFYIERHGCGETVYFDVSYSAVREADGSVGGVLCVVTETTQRVQFEHRQAFLLELSQALPSITEPANLTAFVLRRLAEELDARRVYFAEHHAGDTTLCVQQSHPPAPGRNPTLAPYSPADKQRLLAGHPLAQSAADRDFNVLHIPVVRNGALEAVLVIECRALQLFSEFATQLAEETAKLAWGWITHARAEIALRASSAQLSAMFDQAGAGIAVYDDTWRLSRINDRYCEIVGRGREQLLGREFQELNPTDANSECEQRLGSGQPFENTRRYERPNGTSVWVQNHMTPLLDEQRAVTGMIGVCVDISERVRAEAELRELNEGLEDRVATMVAQREAAVAQLHEAHKMEMVGQLTGGIAHDFNNLLTPIMASMELIRRRLPDERYTKLIDGALQAADRARILVGRLLTFARRQTLKPQAVTLSMLMREMRDLIQRSLGPLVEVVIDIPNDLPTVFIDPHQLELAVLNLAVNARDAMQDGGRLKIVAELNDLPDNAIIGLSGGQYVHLMVVDSGSGMSEETLRHCVEPFYSTKGVGKGTGLGLSMVQGLLMQSGGGFDIASDLGQGTRVSLWLPTTEAPATCEQPEVGEDVPLAPRPVHVLLVDDEALVRETTSLQLHDLGYEVTDVDSAAAALALIEGGLVPDVLVTDHIMENKTGAQLAQELRQQMPDLPVLIITGYANLTPMQISDFEVLAKPFRRRDIAARLAQMCAASGPA</sequence>
<proteinExistence type="predicted"/>
<evidence type="ECO:0000256" key="1">
    <source>
        <dbReference type="ARBA" id="ARBA00000085"/>
    </source>
</evidence>
<dbReference type="Pfam" id="PF08448">
    <property type="entry name" value="PAS_4"/>
    <property type="match status" value="2"/>
</dbReference>
<dbReference type="PROSITE" id="PS50110">
    <property type="entry name" value="RESPONSE_REGULATORY"/>
    <property type="match status" value="1"/>
</dbReference>
<dbReference type="SMART" id="SM00086">
    <property type="entry name" value="PAC"/>
    <property type="match status" value="2"/>
</dbReference>
<dbReference type="SMART" id="SM00091">
    <property type="entry name" value="PAS"/>
    <property type="match status" value="1"/>
</dbReference>
<dbReference type="InterPro" id="IPR013656">
    <property type="entry name" value="PAS_4"/>
</dbReference>
<dbReference type="PROSITE" id="PS50112">
    <property type="entry name" value="PAS"/>
    <property type="match status" value="1"/>
</dbReference>
<dbReference type="InterPro" id="IPR001610">
    <property type="entry name" value="PAC"/>
</dbReference>
<feature type="region of interest" description="Disordered" evidence="6">
    <location>
        <begin position="224"/>
        <end position="243"/>
    </location>
</feature>
<name>A0A1G7HG74_9GAMM</name>
<dbReference type="InterPro" id="IPR003661">
    <property type="entry name" value="HisK_dim/P_dom"/>
</dbReference>
<keyword evidence="4" id="KW-0808">Transferase</keyword>
<dbReference type="InterPro" id="IPR035965">
    <property type="entry name" value="PAS-like_dom_sf"/>
</dbReference>
<evidence type="ECO:0000256" key="3">
    <source>
        <dbReference type="ARBA" id="ARBA00022553"/>
    </source>
</evidence>
<keyword evidence="3 5" id="KW-0597">Phosphoprotein</keyword>
<dbReference type="SUPFAM" id="SSF47384">
    <property type="entry name" value="Homodimeric domain of signal transducing histidine kinase"/>
    <property type="match status" value="1"/>
</dbReference>
<evidence type="ECO:0000256" key="4">
    <source>
        <dbReference type="ARBA" id="ARBA00022777"/>
    </source>
</evidence>
<dbReference type="PANTHER" id="PTHR43065">
    <property type="entry name" value="SENSOR HISTIDINE KINASE"/>
    <property type="match status" value="1"/>
</dbReference>
<dbReference type="SMART" id="SM00388">
    <property type="entry name" value="HisKA"/>
    <property type="match status" value="1"/>
</dbReference>
<dbReference type="CDD" id="cd00082">
    <property type="entry name" value="HisKA"/>
    <property type="match status" value="1"/>
</dbReference>
<dbReference type="SUPFAM" id="SSF55785">
    <property type="entry name" value="PYP-like sensor domain (PAS domain)"/>
    <property type="match status" value="2"/>
</dbReference>
<dbReference type="PROSITE" id="PS50113">
    <property type="entry name" value="PAC"/>
    <property type="match status" value="1"/>
</dbReference>
<dbReference type="Proteomes" id="UP000243378">
    <property type="component" value="Unassembled WGS sequence"/>
</dbReference>
<feature type="domain" description="PAC" evidence="10">
    <location>
        <begin position="392"/>
        <end position="444"/>
    </location>
</feature>